<evidence type="ECO:0000256" key="1">
    <source>
        <dbReference type="SAM" id="SignalP"/>
    </source>
</evidence>
<reference evidence="2 3" key="2">
    <citation type="submission" date="2018-07" db="EMBL/GenBank/DDBJ databases">
        <title>Pontibacter sp. 2b14 genomic sequence and assembly.</title>
        <authorList>
            <person name="Du Z.-J."/>
        </authorList>
    </citation>
    <scope>NUCLEOTIDE SEQUENCE [LARGE SCALE GENOMIC DNA]</scope>
    <source>
        <strain evidence="2 3">2b14</strain>
    </source>
</reference>
<feature type="signal peptide" evidence="1">
    <location>
        <begin position="1"/>
        <end position="15"/>
    </location>
</feature>
<reference evidence="2 3" key="1">
    <citation type="submission" date="2018-06" db="EMBL/GenBank/DDBJ databases">
        <authorList>
            <person name="Liu Z.-W."/>
        </authorList>
    </citation>
    <scope>NUCLEOTIDE SEQUENCE [LARGE SCALE GENOMIC DNA]</scope>
    <source>
        <strain evidence="2 3">2b14</strain>
    </source>
</reference>
<feature type="chain" id="PRO_5016776125" evidence="1">
    <location>
        <begin position="16"/>
        <end position="264"/>
    </location>
</feature>
<evidence type="ECO:0000313" key="2">
    <source>
        <dbReference type="EMBL" id="RAU84484.1"/>
    </source>
</evidence>
<dbReference type="OrthoDB" id="1116010at2"/>
<dbReference type="Proteomes" id="UP000251692">
    <property type="component" value="Unassembled WGS sequence"/>
</dbReference>
<name>A0A364RJM9_9BACT</name>
<accession>A0A364RJM9</accession>
<organism evidence="2 3">
    <name type="scientific">Pontibacter arcticus</name>
    <dbReference type="NCBI Taxonomy" id="2080288"/>
    <lineage>
        <taxon>Bacteria</taxon>
        <taxon>Pseudomonadati</taxon>
        <taxon>Bacteroidota</taxon>
        <taxon>Cytophagia</taxon>
        <taxon>Cytophagales</taxon>
        <taxon>Hymenobacteraceae</taxon>
        <taxon>Pontibacter</taxon>
    </lineage>
</organism>
<keyword evidence="1" id="KW-0732">Signal</keyword>
<dbReference type="AlphaFoldDB" id="A0A364RJM9"/>
<evidence type="ECO:0000313" key="3">
    <source>
        <dbReference type="Proteomes" id="UP000251692"/>
    </source>
</evidence>
<sequence length="264" mass="30504">MLGLLLIIVTLTAAAQPQLTFSHSIPVSSATAISEDQNGNIYLLDTKQNLLRLDSLGKPLDTFSPPTRGRITSISAWNSMKVLLFYQDRQELLLLDRFLRPIGTTRLLDLDYLNTVRAATLASDEGFWLFNETNFSLDKLDLRLGKITSETPLNLILERERFDVRMVREYQNMIYLLDFNNGIYVFDNLGNYKSKLPFTGVSYINFRKNELYFVKQDKLIFHQLYTSQQREILLPADKKYTSGLVSDRNIYLFSAKKLDVYTLE</sequence>
<protein>
    <submittedName>
        <fullName evidence="2">Uncharacterized protein</fullName>
    </submittedName>
</protein>
<gene>
    <name evidence="2" type="ORF">DP923_01420</name>
</gene>
<dbReference type="EMBL" id="QMDV01000001">
    <property type="protein sequence ID" value="RAU84484.1"/>
    <property type="molecule type" value="Genomic_DNA"/>
</dbReference>
<keyword evidence="3" id="KW-1185">Reference proteome</keyword>
<proteinExistence type="predicted"/>
<comment type="caution">
    <text evidence="2">The sequence shown here is derived from an EMBL/GenBank/DDBJ whole genome shotgun (WGS) entry which is preliminary data.</text>
</comment>